<evidence type="ECO:0000256" key="2">
    <source>
        <dbReference type="ARBA" id="ARBA00022692"/>
    </source>
</evidence>
<feature type="transmembrane region" description="Helical" evidence="5">
    <location>
        <begin position="472"/>
        <end position="499"/>
    </location>
</feature>
<dbReference type="GO" id="GO:1902358">
    <property type="term" value="P:sulfate transmembrane transport"/>
    <property type="evidence" value="ECO:0000318"/>
    <property type="project" value="GO_Central"/>
</dbReference>
<feature type="transmembrane region" description="Helical" evidence="5">
    <location>
        <begin position="232"/>
        <end position="250"/>
    </location>
</feature>
<dbReference type="STRING" id="6669.E9GNT5"/>
<feature type="domain" description="STAS" evidence="6">
    <location>
        <begin position="519"/>
        <end position="600"/>
    </location>
</feature>
<dbReference type="OMA" id="CCLMGYL"/>
<dbReference type="InterPro" id="IPR036513">
    <property type="entry name" value="STAS_dom_sf"/>
</dbReference>
<reference evidence="7 8" key="1">
    <citation type="journal article" date="2011" name="Science">
        <title>The ecoresponsive genome of Daphnia pulex.</title>
        <authorList>
            <person name="Colbourne J.K."/>
            <person name="Pfrender M.E."/>
            <person name="Gilbert D."/>
            <person name="Thomas W.K."/>
            <person name="Tucker A."/>
            <person name="Oakley T.H."/>
            <person name="Tokishita S."/>
            <person name="Aerts A."/>
            <person name="Arnold G.J."/>
            <person name="Basu M.K."/>
            <person name="Bauer D.J."/>
            <person name="Caceres C.E."/>
            <person name="Carmel L."/>
            <person name="Casola C."/>
            <person name="Choi J.H."/>
            <person name="Detter J.C."/>
            <person name="Dong Q."/>
            <person name="Dusheyko S."/>
            <person name="Eads B.D."/>
            <person name="Frohlich T."/>
            <person name="Geiler-Samerotte K.A."/>
            <person name="Gerlach D."/>
            <person name="Hatcher P."/>
            <person name="Jogdeo S."/>
            <person name="Krijgsveld J."/>
            <person name="Kriventseva E.V."/>
            <person name="Kultz D."/>
            <person name="Laforsch C."/>
            <person name="Lindquist E."/>
            <person name="Lopez J."/>
            <person name="Manak J.R."/>
            <person name="Muller J."/>
            <person name="Pangilinan J."/>
            <person name="Patwardhan R.P."/>
            <person name="Pitluck S."/>
            <person name="Pritham E.J."/>
            <person name="Rechtsteiner A."/>
            <person name="Rho M."/>
            <person name="Rogozin I.B."/>
            <person name="Sakarya O."/>
            <person name="Salamov A."/>
            <person name="Schaack S."/>
            <person name="Shapiro H."/>
            <person name="Shiga Y."/>
            <person name="Skalitzky C."/>
            <person name="Smith Z."/>
            <person name="Souvorov A."/>
            <person name="Sung W."/>
            <person name="Tang Z."/>
            <person name="Tsuchiya D."/>
            <person name="Tu H."/>
            <person name="Vos H."/>
            <person name="Wang M."/>
            <person name="Wolf Y.I."/>
            <person name="Yamagata H."/>
            <person name="Yamada T."/>
            <person name="Ye Y."/>
            <person name="Shaw J.R."/>
            <person name="Andrews J."/>
            <person name="Crease T.J."/>
            <person name="Tang H."/>
            <person name="Lucas S.M."/>
            <person name="Robertson H.M."/>
            <person name="Bork P."/>
            <person name="Koonin E.V."/>
            <person name="Zdobnov E.M."/>
            <person name="Grigoriev I.V."/>
            <person name="Lynch M."/>
            <person name="Boore J.L."/>
        </authorList>
    </citation>
    <scope>NUCLEOTIDE SEQUENCE [LARGE SCALE GENOMIC DNA]</scope>
</reference>
<dbReference type="GO" id="GO:0015116">
    <property type="term" value="F:sulfate transmembrane transporter activity"/>
    <property type="evidence" value="ECO:0000318"/>
    <property type="project" value="GO_Central"/>
</dbReference>
<feature type="transmembrane region" description="Helical" evidence="5">
    <location>
        <begin position="374"/>
        <end position="392"/>
    </location>
</feature>
<feature type="transmembrane region" description="Helical" evidence="5">
    <location>
        <begin position="439"/>
        <end position="460"/>
    </location>
</feature>
<evidence type="ECO:0000259" key="6">
    <source>
        <dbReference type="PROSITE" id="PS50801"/>
    </source>
</evidence>
<keyword evidence="3 5" id="KW-1133">Transmembrane helix</keyword>
<proteinExistence type="predicted"/>
<dbReference type="FunFam" id="3.30.750.24:FF:000097">
    <property type="entry name" value="Uncharacterized protein"/>
    <property type="match status" value="1"/>
</dbReference>
<dbReference type="Pfam" id="PF00916">
    <property type="entry name" value="Sulfate_transp"/>
    <property type="match status" value="1"/>
</dbReference>
<dbReference type="PhylomeDB" id="E9GNT5"/>
<dbReference type="InParanoid" id="E9GNT5"/>
<gene>
    <name evidence="7" type="ORF">DAPPUDRAFT_197867</name>
</gene>
<dbReference type="AlphaFoldDB" id="E9GNT5"/>
<dbReference type="Gene3D" id="3.30.750.24">
    <property type="entry name" value="STAS domain"/>
    <property type="match status" value="1"/>
</dbReference>
<dbReference type="SUPFAM" id="SSF52091">
    <property type="entry name" value="SpoIIaa-like"/>
    <property type="match status" value="1"/>
</dbReference>
<evidence type="ECO:0000256" key="4">
    <source>
        <dbReference type="ARBA" id="ARBA00023136"/>
    </source>
</evidence>
<evidence type="ECO:0000256" key="1">
    <source>
        <dbReference type="ARBA" id="ARBA00004141"/>
    </source>
</evidence>
<feature type="transmembrane region" description="Helical" evidence="5">
    <location>
        <begin position="155"/>
        <end position="178"/>
    </location>
</feature>
<dbReference type="GO" id="GO:0005886">
    <property type="term" value="C:plasma membrane"/>
    <property type="evidence" value="ECO:0000318"/>
    <property type="project" value="GO_Central"/>
</dbReference>
<dbReference type="PROSITE" id="PS50801">
    <property type="entry name" value="STAS"/>
    <property type="match status" value="1"/>
</dbReference>
<feature type="transmembrane region" description="Helical" evidence="5">
    <location>
        <begin position="412"/>
        <end position="432"/>
    </location>
</feature>
<dbReference type="Proteomes" id="UP000000305">
    <property type="component" value="Unassembled WGS sequence"/>
</dbReference>
<keyword evidence="8" id="KW-1185">Reference proteome</keyword>
<dbReference type="eggNOG" id="KOG0236">
    <property type="taxonomic scope" value="Eukaryota"/>
</dbReference>
<dbReference type="HOGENOM" id="CLU_003182_12_2_1"/>
<feature type="transmembrane region" description="Helical" evidence="5">
    <location>
        <begin position="271"/>
        <end position="295"/>
    </location>
</feature>
<dbReference type="Pfam" id="PF01740">
    <property type="entry name" value="STAS"/>
    <property type="match status" value="1"/>
</dbReference>
<feature type="transmembrane region" description="Helical" evidence="5">
    <location>
        <begin position="112"/>
        <end position="143"/>
    </location>
</feature>
<evidence type="ECO:0000313" key="7">
    <source>
        <dbReference type="EMBL" id="EFX78815.1"/>
    </source>
</evidence>
<dbReference type="OrthoDB" id="288203at2759"/>
<accession>E9GNT5</accession>
<evidence type="ECO:0000313" key="8">
    <source>
        <dbReference type="Proteomes" id="UP000000305"/>
    </source>
</evidence>
<comment type="subcellular location">
    <subcellularLocation>
        <location evidence="1">Membrane</location>
        <topology evidence="1">Multi-pass membrane protein</topology>
    </subcellularLocation>
</comment>
<dbReference type="InterPro" id="IPR002645">
    <property type="entry name" value="STAS_dom"/>
</dbReference>
<dbReference type="InterPro" id="IPR001902">
    <property type="entry name" value="SLC26A/SulP_fam"/>
</dbReference>
<dbReference type="KEGG" id="dpx:DAPPUDRAFT_197867"/>
<name>E9GNT5_DAPPU</name>
<protein>
    <recommendedName>
        <fullName evidence="6">STAS domain-containing protein</fullName>
    </recommendedName>
</protein>
<sequence length="665" mass="72187">MIQCIFCAGSDSDDDDIPVEGPQTSVTVIRLKPKHDGGDGSPPKSWWRTRKERIFRKKTLYMRVPILKWLPKYSLQDFVADLVAGITVGVTVIPQGLAYATVAGLPPQYGLYAAYMGCFVYALLGSTHAITIGPTALMALVTYDSGASQMGPEAAILLAFLTGCIILLFGLLNFGFLIDFIAAPVVAGFTSAAAFTIATTQIESLLGLKFDAEGFLNTWIAVFEHIDETKKWDAVLGFSSIAVLLLLRVLDQVKLGKEGERKRWQNWFNTGFWLISVSRNAIVIIVGSIIAYSLAEPGNSAFPFTLTGKIPSGFPPFKAPVFSFQNDDKTYTFVEICRNLGSALYITPLVAILESIAIAKSFAKGKRVDASQEMIAIGMSNIMGSFASSFPVTGSFSRTSVNSASGVRTPFGGLYTASLVLLAITVLTPYFFYIPKSCLAAVIICAVIFMVEVHLVKMVWKSKKIDLIPFGITFIFCVFVGLEQGILIGTAINLGMLLYSTARPRIRIHKIETSNMEYLIFTPDRSLVFTAMEYFMSSVRKASALYPGIIVVIDMSHVSAADFTTAYGFDNMIKSLQKHGHKLVLTKTKPEILPILSGIGCDLHVHSDGMDLDALLKDIATLSSTPMVSTASSSTLSSVTIAKTDSQVEETSMSISVDVKKVPTG</sequence>
<evidence type="ECO:0000256" key="3">
    <source>
        <dbReference type="ARBA" id="ARBA00022989"/>
    </source>
</evidence>
<keyword evidence="2 5" id="KW-0812">Transmembrane</keyword>
<dbReference type="PANTHER" id="PTHR11814">
    <property type="entry name" value="SULFATE TRANSPORTER"/>
    <property type="match status" value="1"/>
</dbReference>
<dbReference type="GO" id="GO:1902476">
    <property type="term" value="P:chloride transmembrane transport"/>
    <property type="evidence" value="ECO:0000318"/>
    <property type="project" value="GO_Central"/>
</dbReference>
<dbReference type="InterPro" id="IPR011547">
    <property type="entry name" value="SLC26A/SulP_dom"/>
</dbReference>
<organism evidence="7 8">
    <name type="scientific">Daphnia pulex</name>
    <name type="common">Water flea</name>
    <dbReference type="NCBI Taxonomy" id="6669"/>
    <lineage>
        <taxon>Eukaryota</taxon>
        <taxon>Metazoa</taxon>
        <taxon>Ecdysozoa</taxon>
        <taxon>Arthropoda</taxon>
        <taxon>Crustacea</taxon>
        <taxon>Branchiopoda</taxon>
        <taxon>Diplostraca</taxon>
        <taxon>Cladocera</taxon>
        <taxon>Anomopoda</taxon>
        <taxon>Daphniidae</taxon>
        <taxon>Daphnia</taxon>
    </lineage>
</organism>
<dbReference type="CDD" id="cd07042">
    <property type="entry name" value="STAS_SulP_like_sulfate_transporter"/>
    <property type="match status" value="1"/>
</dbReference>
<dbReference type="EMBL" id="GL732555">
    <property type="protein sequence ID" value="EFX78815.1"/>
    <property type="molecule type" value="Genomic_DNA"/>
</dbReference>
<evidence type="ECO:0000256" key="5">
    <source>
        <dbReference type="SAM" id="Phobius"/>
    </source>
</evidence>
<dbReference type="FunCoup" id="E9GNT5">
    <property type="interactions" value="24"/>
</dbReference>
<keyword evidence="4 5" id="KW-0472">Membrane</keyword>